<evidence type="ECO:0000313" key="2">
    <source>
        <dbReference type="Proteomes" id="UP001283361"/>
    </source>
</evidence>
<accession>A0AAE1B5F5</accession>
<feature type="non-terminal residue" evidence="1">
    <location>
        <position position="1"/>
    </location>
</feature>
<sequence length="14" mass="1516">EHLHGLSPTPSEDP</sequence>
<keyword evidence="2" id="KW-1185">Reference proteome</keyword>
<comment type="caution">
    <text evidence="1">The sequence shown here is derived from an EMBL/GenBank/DDBJ whole genome shotgun (WGS) entry which is preliminary data.</text>
</comment>
<dbReference type="EMBL" id="JAWDGP010000591">
    <property type="protein sequence ID" value="KAK3799181.1"/>
    <property type="molecule type" value="Genomic_DNA"/>
</dbReference>
<evidence type="ECO:0000313" key="1">
    <source>
        <dbReference type="EMBL" id="KAK3799181.1"/>
    </source>
</evidence>
<protein>
    <submittedName>
        <fullName evidence="1">Uncharacterized protein</fullName>
    </submittedName>
</protein>
<reference evidence="1" key="1">
    <citation type="journal article" date="2023" name="G3 (Bethesda)">
        <title>A reference genome for the long-term kleptoplast-retaining sea slug Elysia crispata morphotype clarki.</title>
        <authorList>
            <person name="Eastman K.E."/>
            <person name="Pendleton A.L."/>
            <person name="Shaikh M.A."/>
            <person name="Suttiyut T."/>
            <person name="Ogas R."/>
            <person name="Tomko P."/>
            <person name="Gavelis G."/>
            <person name="Widhalm J.R."/>
            <person name="Wisecaver J.H."/>
        </authorList>
    </citation>
    <scope>NUCLEOTIDE SEQUENCE</scope>
    <source>
        <strain evidence="1">ECLA1</strain>
    </source>
</reference>
<gene>
    <name evidence="1" type="ORF">RRG08_059547</name>
</gene>
<dbReference type="Proteomes" id="UP001283361">
    <property type="component" value="Unassembled WGS sequence"/>
</dbReference>
<proteinExistence type="predicted"/>
<name>A0AAE1B5F5_9GAST</name>
<organism evidence="1 2">
    <name type="scientific">Elysia crispata</name>
    <name type="common">lettuce slug</name>
    <dbReference type="NCBI Taxonomy" id="231223"/>
    <lineage>
        <taxon>Eukaryota</taxon>
        <taxon>Metazoa</taxon>
        <taxon>Spiralia</taxon>
        <taxon>Lophotrochozoa</taxon>
        <taxon>Mollusca</taxon>
        <taxon>Gastropoda</taxon>
        <taxon>Heterobranchia</taxon>
        <taxon>Euthyneura</taxon>
        <taxon>Panpulmonata</taxon>
        <taxon>Sacoglossa</taxon>
        <taxon>Placobranchoidea</taxon>
        <taxon>Plakobranchidae</taxon>
        <taxon>Elysia</taxon>
    </lineage>
</organism>